<accession>A0A1G7BA99</accession>
<name>A0A1G7BA99_9RHOB</name>
<evidence type="ECO:0000313" key="2">
    <source>
        <dbReference type="Proteomes" id="UP000198994"/>
    </source>
</evidence>
<dbReference type="AlphaFoldDB" id="A0A1G7BA99"/>
<dbReference type="EMBL" id="FNAV01000002">
    <property type="protein sequence ID" value="SDE23175.1"/>
    <property type="molecule type" value="Genomic_DNA"/>
</dbReference>
<evidence type="ECO:0000313" key="1">
    <source>
        <dbReference type="EMBL" id="SDE23175.1"/>
    </source>
</evidence>
<reference evidence="2" key="1">
    <citation type="submission" date="2016-10" db="EMBL/GenBank/DDBJ databases">
        <authorList>
            <person name="Varghese N."/>
            <person name="Submissions S."/>
        </authorList>
    </citation>
    <scope>NUCLEOTIDE SEQUENCE [LARGE SCALE GENOMIC DNA]</scope>
    <source>
        <strain evidence="2">DSM 10146</strain>
    </source>
</reference>
<protein>
    <submittedName>
        <fullName evidence="1">Uncharacterized protein</fullName>
    </submittedName>
</protein>
<dbReference type="OrthoDB" id="7870010at2"/>
<dbReference type="STRING" id="282683.SAMN04488105_10210"/>
<sequence>MTNNLKLVVSNEPCGDADSVFPRVSRSKALDRYRMQVIAAEIWSDWLRGAFRRPEDVAGFFEVRNSTAWNWWNGTTRPTADKVMIATLECPGFLDHLAAVVAADAKRAA</sequence>
<dbReference type="Proteomes" id="UP000198994">
    <property type="component" value="Unassembled WGS sequence"/>
</dbReference>
<keyword evidence="2" id="KW-1185">Reference proteome</keyword>
<gene>
    <name evidence="1" type="ORF">SAMN04488105_10210</name>
</gene>
<organism evidence="1 2">
    <name type="scientific">Salipiger thiooxidans</name>
    <dbReference type="NCBI Taxonomy" id="282683"/>
    <lineage>
        <taxon>Bacteria</taxon>
        <taxon>Pseudomonadati</taxon>
        <taxon>Pseudomonadota</taxon>
        <taxon>Alphaproteobacteria</taxon>
        <taxon>Rhodobacterales</taxon>
        <taxon>Roseobacteraceae</taxon>
        <taxon>Salipiger</taxon>
    </lineage>
</organism>
<proteinExistence type="predicted"/>
<dbReference type="RefSeq" id="WP_131821980.1">
    <property type="nucleotide sequence ID" value="NZ_FNAV01000002.1"/>
</dbReference>